<dbReference type="Proteomes" id="UP000051324">
    <property type="component" value="Unassembled WGS sequence"/>
</dbReference>
<dbReference type="PATRIC" id="fig|1423724.4.peg.2002"/>
<organism evidence="3 4">
    <name type="scientific">Ligilactobacillus apodemi DSM 16634 = JCM 16172</name>
    <dbReference type="NCBI Taxonomy" id="1423724"/>
    <lineage>
        <taxon>Bacteria</taxon>
        <taxon>Bacillati</taxon>
        <taxon>Bacillota</taxon>
        <taxon>Bacilli</taxon>
        <taxon>Lactobacillales</taxon>
        <taxon>Lactobacillaceae</taxon>
        <taxon>Ligilactobacillus</taxon>
    </lineage>
</organism>
<feature type="transmembrane region" description="Helical" evidence="2">
    <location>
        <begin position="35"/>
        <end position="54"/>
    </location>
</feature>
<dbReference type="eggNOG" id="ENOG5030AJ3">
    <property type="taxonomic scope" value="Bacteria"/>
</dbReference>
<comment type="caution">
    <text evidence="3">The sequence shown here is derived from an EMBL/GenBank/DDBJ whole genome shotgun (WGS) entry which is preliminary data.</text>
</comment>
<keyword evidence="2" id="KW-0812">Transmembrane</keyword>
<sequence>MKGGGMMERQNDPYRHAYLKAKATTNGVMHALFNWYLIITLINLVIISLFLWLWNPIGKLNELLNQTTTTEQTLKSSSSQSSSNSSSTETSDETDFYEAPTE</sequence>
<keyword evidence="2" id="KW-0472">Membrane</keyword>
<dbReference type="EMBL" id="AZFT01000030">
    <property type="protein sequence ID" value="KRL86206.1"/>
    <property type="molecule type" value="Genomic_DNA"/>
</dbReference>
<accession>A0A0R1TZR3</accession>
<gene>
    <name evidence="3" type="ORF">FC32_GL001918</name>
</gene>
<keyword evidence="2" id="KW-1133">Transmembrane helix</keyword>
<evidence type="ECO:0000313" key="4">
    <source>
        <dbReference type="Proteomes" id="UP000051324"/>
    </source>
</evidence>
<dbReference type="AlphaFoldDB" id="A0A0R1TZR3"/>
<feature type="region of interest" description="Disordered" evidence="1">
    <location>
        <begin position="69"/>
        <end position="102"/>
    </location>
</feature>
<evidence type="ECO:0000256" key="1">
    <source>
        <dbReference type="SAM" id="MobiDB-lite"/>
    </source>
</evidence>
<proteinExistence type="predicted"/>
<dbReference type="STRING" id="1423724.FC32_GL001918"/>
<feature type="compositionally biased region" description="Low complexity" evidence="1">
    <location>
        <begin position="69"/>
        <end position="89"/>
    </location>
</feature>
<keyword evidence="4" id="KW-1185">Reference proteome</keyword>
<name>A0A0R1TZR3_9LACO</name>
<feature type="compositionally biased region" description="Acidic residues" evidence="1">
    <location>
        <begin position="90"/>
        <end position="102"/>
    </location>
</feature>
<evidence type="ECO:0000256" key="2">
    <source>
        <dbReference type="SAM" id="Phobius"/>
    </source>
</evidence>
<protein>
    <submittedName>
        <fullName evidence="3">Uncharacterized protein</fullName>
    </submittedName>
</protein>
<evidence type="ECO:0000313" key="3">
    <source>
        <dbReference type="EMBL" id="KRL86206.1"/>
    </source>
</evidence>
<reference evidence="3 4" key="1">
    <citation type="journal article" date="2015" name="Genome Announc.">
        <title>Expanding the biotechnology potential of lactobacilli through comparative genomics of 213 strains and associated genera.</title>
        <authorList>
            <person name="Sun Z."/>
            <person name="Harris H.M."/>
            <person name="McCann A."/>
            <person name="Guo C."/>
            <person name="Argimon S."/>
            <person name="Zhang W."/>
            <person name="Yang X."/>
            <person name="Jeffery I.B."/>
            <person name="Cooney J.C."/>
            <person name="Kagawa T.F."/>
            <person name="Liu W."/>
            <person name="Song Y."/>
            <person name="Salvetti E."/>
            <person name="Wrobel A."/>
            <person name="Rasinkangas P."/>
            <person name="Parkhill J."/>
            <person name="Rea M.C."/>
            <person name="O'Sullivan O."/>
            <person name="Ritari J."/>
            <person name="Douillard F.P."/>
            <person name="Paul Ross R."/>
            <person name="Yang R."/>
            <person name="Briner A.E."/>
            <person name="Felis G.E."/>
            <person name="de Vos W.M."/>
            <person name="Barrangou R."/>
            <person name="Klaenhammer T.R."/>
            <person name="Caufield P.W."/>
            <person name="Cui Y."/>
            <person name="Zhang H."/>
            <person name="O'Toole P.W."/>
        </authorList>
    </citation>
    <scope>NUCLEOTIDE SEQUENCE [LARGE SCALE GENOMIC DNA]</scope>
    <source>
        <strain evidence="3 4">DSM 16634</strain>
    </source>
</reference>